<dbReference type="GO" id="GO:0004222">
    <property type="term" value="F:metalloendopeptidase activity"/>
    <property type="evidence" value="ECO:0007669"/>
    <property type="project" value="InterPro"/>
</dbReference>
<keyword evidence="11" id="KW-1185">Reference proteome</keyword>
<comment type="cofactor">
    <cofactor evidence="1">
        <name>Zn(2+)</name>
        <dbReference type="ChEBI" id="CHEBI:29105"/>
    </cofactor>
</comment>
<dbReference type="PROSITE" id="PS51885">
    <property type="entry name" value="NEPRILYSIN"/>
    <property type="match status" value="1"/>
</dbReference>
<dbReference type="InterPro" id="IPR018497">
    <property type="entry name" value="Peptidase_M13_C"/>
</dbReference>
<proteinExistence type="inferred from homology"/>
<keyword evidence="5" id="KW-0378">Hydrolase</keyword>
<dbReference type="InterPro" id="IPR000718">
    <property type="entry name" value="Peptidase_M13"/>
</dbReference>
<protein>
    <recommendedName>
        <fullName evidence="12">M13 family peptidase</fullName>
    </recommendedName>
</protein>
<feature type="domain" description="Peptidase M13 C-terminal" evidence="8">
    <location>
        <begin position="430"/>
        <end position="614"/>
    </location>
</feature>
<dbReference type="Pfam" id="PF01431">
    <property type="entry name" value="Peptidase_M13"/>
    <property type="match status" value="1"/>
</dbReference>
<dbReference type="SUPFAM" id="SSF55486">
    <property type="entry name" value="Metalloproteases ('zincins'), catalytic domain"/>
    <property type="match status" value="1"/>
</dbReference>
<dbReference type="InterPro" id="IPR042089">
    <property type="entry name" value="Peptidase_M13_dom_2"/>
</dbReference>
<evidence type="ECO:0000256" key="2">
    <source>
        <dbReference type="ARBA" id="ARBA00007357"/>
    </source>
</evidence>
<dbReference type="Proteomes" id="UP001321473">
    <property type="component" value="Unassembled WGS sequence"/>
</dbReference>
<dbReference type="GO" id="GO:0005886">
    <property type="term" value="C:plasma membrane"/>
    <property type="evidence" value="ECO:0007669"/>
    <property type="project" value="TreeGrafter"/>
</dbReference>
<evidence type="ECO:0000256" key="5">
    <source>
        <dbReference type="ARBA" id="ARBA00022801"/>
    </source>
</evidence>
<accession>A0AAQ4F3A1</accession>
<evidence type="ECO:0000259" key="8">
    <source>
        <dbReference type="Pfam" id="PF01431"/>
    </source>
</evidence>
<reference evidence="10 11" key="1">
    <citation type="journal article" date="2023" name="Arcadia Sci">
        <title>De novo assembly of a long-read Amblyomma americanum tick genome.</title>
        <authorList>
            <person name="Chou S."/>
            <person name="Poskanzer K.E."/>
            <person name="Rollins M."/>
            <person name="Thuy-Boun P.S."/>
        </authorList>
    </citation>
    <scope>NUCLEOTIDE SEQUENCE [LARGE SCALE GENOMIC DNA]</scope>
    <source>
        <strain evidence="10">F_SG_1</strain>
        <tissue evidence="10">Salivary glands</tissue>
    </source>
</reference>
<comment type="similarity">
    <text evidence="2">Belongs to the peptidase M13 family.</text>
</comment>
<evidence type="ECO:0000256" key="3">
    <source>
        <dbReference type="ARBA" id="ARBA00022670"/>
    </source>
</evidence>
<keyword evidence="7" id="KW-0482">Metalloprotease</keyword>
<evidence type="ECO:0000256" key="7">
    <source>
        <dbReference type="ARBA" id="ARBA00023049"/>
    </source>
</evidence>
<gene>
    <name evidence="10" type="ORF">V5799_017131</name>
</gene>
<dbReference type="EMBL" id="JARKHS020007605">
    <property type="protein sequence ID" value="KAK8781529.1"/>
    <property type="molecule type" value="Genomic_DNA"/>
</dbReference>
<keyword evidence="4" id="KW-0479">Metal-binding</keyword>
<organism evidence="10 11">
    <name type="scientific">Amblyomma americanum</name>
    <name type="common">Lone star tick</name>
    <dbReference type="NCBI Taxonomy" id="6943"/>
    <lineage>
        <taxon>Eukaryota</taxon>
        <taxon>Metazoa</taxon>
        <taxon>Ecdysozoa</taxon>
        <taxon>Arthropoda</taxon>
        <taxon>Chelicerata</taxon>
        <taxon>Arachnida</taxon>
        <taxon>Acari</taxon>
        <taxon>Parasitiformes</taxon>
        <taxon>Ixodida</taxon>
        <taxon>Ixodoidea</taxon>
        <taxon>Ixodidae</taxon>
        <taxon>Amblyomminae</taxon>
        <taxon>Amblyomma</taxon>
    </lineage>
</organism>
<dbReference type="GO" id="GO:0046872">
    <property type="term" value="F:metal ion binding"/>
    <property type="evidence" value="ECO:0007669"/>
    <property type="project" value="UniProtKB-KW"/>
</dbReference>
<sequence length="617" mass="70470">MDTNVDPCEDFYKFTCGSWKPAGNERSLISRVFESSSNIAMQEMQSDPKLSVVPTAPQCYQSCISARTDIASELEIFKKFKQDLGLKWPERTQRADVDPLVLLLNMSINWNFHMFFNLRAFPVYKKRRQTLYIRRGLMKPKWQDLTRLQQWRANVKEHCTLLKANVADSVYTELEGIVKDLMNAAISVPPDATNDTQFELKVIEHFIQRGSHWWREQLNNFHKPEYEWTLESPVALEDETILVKLDRLLKDYADKKAALLTGFSWVFIRTNLWLIAGKPELIHGGDPSALAKTMKRACLNYVQSHFGLIISARHIYARYNSTVRSALQAFFDTLLKQTRQKLIGASWIDNGVKERAFTKLNELGFNAMPDDRFFSKVDLNRLYKDFPRIRGPFVENYIGIAKAYRRVIGHDSFVSIFSKRLGGGDASRYNYHYNIAFVSIGAMEPPVLYDDGTMAMQYGTLGTMLAQCMVRSFDSRGAFVNEKGENDAWWGLSEEYRKRINCDLLHGEGGPSGGPGSRRQSALFPSVQGLAISFQAYRDAITAFKGPSTVDQLRLEGLERFTDDQVFYLTYCLSTCAVNSSGESCNVPLRHSPKFSTTFKCPLGTPMNPRKKCQFFS</sequence>
<dbReference type="Pfam" id="PF05649">
    <property type="entry name" value="Peptidase_M13_N"/>
    <property type="match status" value="1"/>
</dbReference>
<dbReference type="InterPro" id="IPR024079">
    <property type="entry name" value="MetalloPept_cat_dom_sf"/>
</dbReference>
<feature type="domain" description="Peptidase M13 N-terminal" evidence="9">
    <location>
        <begin position="7"/>
        <end position="363"/>
    </location>
</feature>
<dbReference type="InterPro" id="IPR008753">
    <property type="entry name" value="Peptidase_M13_N"/>
</dbReference>
<keyword evidence="3" id="KW-0645">Protease</keyword>
<comment type="caution">
    <text evidence="10">The sequence shown here is derived from an EMBL/GenBank/DDBJ whole genome shotgun (WGS) entry which is preliminary data.</text>
</comment>
<name>A0AAQ4F3A1_AMBAM</name>
<evidence type="ECO:0000313" key="10">
    <source>
        <dbReference type="EMBL" id="KAK8781529.1"/>
    </source>
</evidence>
<evidence type="ECO:0008006" key="12">
    <source>
        <dbReference type="Google" id="ProtNLM"/>
    </source>
</evidence>
<evidence type="ECO:0000256" key="1">
    <source>
        <dbReference type="ARBA" id="ARBA00001947"/>
    </source>
</evidence>
<dbReference type="AlphaFoldDB" id="A0AAQ4F3A1"/>
<dbReference type="Gene3D" id="1.10.1380.10">
    <property type="entry name" value="Neutral endopeptidase , domain2"/>
    <property type="match status" value="1"/>
</dbReference>
<dbReference type="PANTHER" id="PTHR11733:SF241">
    <property type="entry name" value="GH26575P-RELATED"/>
    <property type="match status" value="1"/>
</dbReference>
<dbReference type="Gene3D" id="3.40.390.10">
    <property type="entry name" value="Collagenase (Catalytic Domain)"/>
    <property type="match status" value="1"/>
</dbReference>
<evidence type="ECO:0000256" key="4">
    <source>
        <dbReference type="ARBA" id="ARBA00022723"/>
    </source>
</evidence>
<dbReference type="PANTHER" id="PTHR11733">
    <property type="entry name" value="ZINC METALLOPROTEASE FAMILY M13 NEPRILYSIN-RELATED"/>
    <property type="match status" value="1"/>
</dbReference>
<evidence type="ECO:0000313" key="11">
    <source>
        <dbReference type="Proteomes" id="UP001321473"/>
    </source>
</evidence>
<evidence type="ECO:0000256" key="6">
    <source>
        <dbReference type="ARBA" id="ARBA00022833"/>
    </source>
</evidence>
<dbReference type="GO" id="GO:0016485">
    <property type="term" value="P:protein processing"/>
    <property type="evidence" value="ECO:0007669"/>
    <property type="project" value="TreeGrafter"/>
</dbReference>
<keyword evidence="6" id="KW-0862">Zinc</keyword>
<evidence type="ECO:0000259" key="9">
    <source>
        <dbReference type="Pfam" id="PF05649"/>
    </source>
</evidence>